<evidence type="ECO:0000256" key="1">
    <source>
        <dbReference type="ARBA" id="ARBA00022975"/>
    </source>
</evidence>
<dbReference type="GO" id="GO:0006145">
    <property type="term" value="P:purine nucleobase catabolic process"/>
    <property type="evidence" value="ECO:0007669"/>
    <property type="project" value="TreeGrafter"/>
</dbReference>
<evidence type="ECO:0000313" key="3">
    <source>
        <dbReference type="EMBL" id="KOF02712.1"/>
    </source>
</evidence>
<dbReference type="InterPro" id="IPR050138">
    <property type="entry name" value="DHOase/Allantoinase_Hydrolase"/>
</dbReference>
<dbReference type="InterPro" id="IPR024403">
    <property type="entry name" value="DHOase_cat"/>
</dbReference>
<dbReference type="GO" id="GO:0004038">
    <property type="term" value="F:allantoinase activity"/>
    <property type="evidence" value="ECO:0007669"/>
    <property type="project" value="TreeGrafter"/>
</dbReference>
<dbReference type="GO" id="GO:0046872">
    <property type="term" value="F:metal ion binding"/>
    <property type="evidence" value="ECO:0007669"/>
    <property type="project" value="InterPro"/>
</dbReference>
<keyword evidence="4" id="KW-1185">Reference proteome</keyword>
<dbReference type="GO" id="GO:0004151">
    <property type="term" value="F:dihydroorotase activity"/>
    <property type="evidence" value="ECO:0007669"/>
    <property type="project" value="InterPro"/>
</dbReference>
<dbReference type="Gene3D" id="2.30.40.10">
    <property type="entry name" value="Urease, subunit C, domain 1"/>
    <property type="match status" value="1"/>
</dbReference>
<dbReference type="GO" id="GO:0006221">
    <property type="term" value="P:pyrimidine nucleotide biosynthetic process"/>
    <property type="evidence" value="ECO:0007669"/>
    <property type="project" value="UniProtKB-KW"/>
</dbReference>
<comment type="caution">
    <text evidence="3">The sequence shown here is derived from an EMBL/GenBank/DDBJ whole genome shotgun (WGS) entry which is preliminary data.</text>
</comment>
<dbReference type="NCBIfam" id="TIGR00857">
    <property type="entry name" value="pyrC_multi"/>
    <property type="match status" value="1"/>
</dbReference>
<dbReference type="PANTHER" id="PTHR43668:SF2">
    <property type="entry name" value="ALLANTOINASE"/>
    <property type="match status" value="1"/>
</dbReference>
<dbReference type="InterPro" id="IPR004722">
    <property type="entry name" value="DHOase"/>
</dbReference>
<sequence length="418" mass="45798">MEILIRAAKVIDPSSPHHNSTKDILLQDGVIKKIENQISFEGTVIEHENLMVSPGWFDMRAHFTDPGKEHKEDIESGSAAAAAGGFTDVLLLPNTDPVTSNKNSISYYLKWNKGADVNLHPAAAVTLGCQGKELTEMIDLHTAGAVAFTDGIEPIWHTDILLKSLQYLQTFDGVLINRPEDRMLTAFGTMHEGQVSTILGMKGMPELAEEVMIDRDLELLKYAGGKIHFSLISSAGAVERIRRAKAEGLKVTADVGIHHLLFTDENLMDYDTSFKVNPPFRSEKDRLALIEGLKDGTIDVIVSDHQPHDQESKQLEFDLADFGIIGLQTFYPALLSAMGDKTEACIERVTAAPRNILGIEQASVTEGGGSLTIFSPTVKWTYNGKMNKSKSVASPFFNEEMTGKVVGIVNNGKFISND</sequence>
<feature type="domain" description="Dihydroorotase catalytic" evidence="2">
    <location>
        <begin position="52"/>
        <end position="234"/>
    </location>
</feature>
<gene>
    <name evidence="3" type="ORF">OB69_10375</name>
</gene>
<dbReference type="PATRIC" id="fig|1566026.4.peg.359"/>
<dbReference type="RefSeq" id="WP_053223655.1">
    <property type="nucleotide sequence ID" value="NZ_JSVA01000010.1"/>
</dbReference>
<keyword evidence="1" id="KW-0665">Pyrimidine biosynthesis</keyword>
<dbReference type="InterPro" id="IPR011059">
    <property type="entry name" value="Metal-dep_hydrolase_composite"/>
</dbReference>
<dbReference type="OrthoDB" id="9765462at2"/>
<dbReference type="PANTHER" id="PTHR43668">
    <property type="entry name" value="ALLANTOINASE"/>
    <property type="match status" value="1"/>
</dbReference>
<dbReference type="SUPFAM" id="SSF51338">
    <property type="entry name" value="Composite domain of metallo-dependent hydrolases"/>
    <property type="match status" value="1"/>
</dbReference>
<proteinExistence type="predicted"/>
<dbReference type="InterPro" id="IPR032466">
    <property type="entry name" value="Metal_Hydrolase"/>
</dbReference>
<protein>
    <submittedName>
        <fullName evidence="3">Dihydroorotase</fullName>
    </submittedName>
</protein>
<name>A0A0L8AKG3_9BACT</name>
<dbReference type="Pfam" id="PF12890">
    <property type="entry name" value="DHOase"/>
    <property type="match status" value="1"/>
</dbReference>
<reference evidence="4" key="1">
    <citation type="submission" date="2014-11" db="EMBL/GenBank/DDBJ databases">
        <title>Genome sequencing of Roseivirga sp. D-25.</title>
        <authorList>
            <person name="Selvaratnam C."/>
            <person name="Thevarajoo S."/>
            <person name="Goh K.M."/>
            <person name="Eee R."/>
            <person name="Chan K.-G."/>
            <person name="Chong C.S."/>
        </authorList>
    </citation>
    <scope>NUCLEOTIDE SEQUENCE [LARGE SCALE GENOMIC DNA]</scope>
    <source>
        <strain evidence="4">D-25</strain>
    </source>
</reference>
<dbReference type="Proteomes" id="UP000036908">
    <property type="component" value="Unassembled WGS sequence"/>
</dbReference>
<organism evidence="3 4">
    <name type="scientific">Roseivirga seohaensis subsp. aquiponti</name>
    <dbReference type="NCBI Taxonomy" id="1566026"/>
    <lineage>
        <taxon>Bacteria</taxon>
        <taxon>Pseudomonadati</taxon>
        <taxon>Bacteroidota</taxon>
        <taxon>Cytophagia</taxon>
        <taxon>Cytophagales</taxon>
        <taxon>Roseivirgaceae</taxon>
        <taxon>Roseivirga</taxon>
    </lineage>
</organism>
<dbReference type="GO" id="GO:0005737">
    <property type="term" value="C:cytoplasm"/>
    <property type="evidence" value="ECO:0007669"/>
    <property type="project" value="TreeGrafter"/>
</dbReference>
<evidence type="ECO:0000259" key="2">
    <source>
        <dbReference type="Pfam" id="PF12890"/>
    </source>
</evidence>
<dbReference type="CDD" id="cd01317">
    <property type="entry name" value="DHOase_IIa"/>
    <property type="match status" value="1"/>
</dbReference>
<dbReference type="AlphaFoldDB" id="A0A0L8AKG3"/>
<accession>A0A0L8AKG3</accession>
<evidence type="ECO:0000313" key="4">
    <source>
        <dbReference type="Proteomes" id="UP000036908"/>
    </source>
</evidence>
<dbReference type="EMBL" id="JSVA01000010">
    <property type="protein sequence ID" value="KOF02712.1"/>
    <property type="molecule type" value="Genomic_DNA"/>
</dbReference>
<dbReference type="Gene3D" id="3.20.20.140">
    <property type="entry name" value="Metal-dependent hydrolases"/>
    <property type="match status" value="1"/>
</dbReference>
<dbReference type="SUPFAM" id="SSF51556">
    <property type="entry name" value="Metallo-dependent hydrolases"/>
    <property type="match status" value="1"/>
</dbReference>